<dbReference type="Gene3D" id="3.40.50.1110">
    <property type="entry name" value="SGNH hydrolase"/>
    <property type="match status" value="1"/>
</dbReference>
<dbReference type="InterPro" id="IPR035669">
    <property type="entry name" value="SGNH_plant_lipase-like"/>
</dbReference>
<proteinExistence type="inferred from homology"/>
<comment type="similarity">
    <text evidence="1">Belongs to the 'GDSL' lipolytic enzyme family.</text>
</comment>
<protein>
    <submittedName>
        <fullName evidence="6">Uncharacterized protein</fullName>
    </submittedName>
</protein>
<dbReference type="CDD" id="cd01837">
    <property type="entry name" value="SGNH_plant_lipase_like"/>
    <property type="match status" value="1"/>
</dbReference>
<name>A0A803PGZ5_CANSA</name>
<evidence type="ECO:0000313" key="6">
    <source>
        <dbReference type="EnsemblPlants" id="cds.evm.model.04.297"/>
    </source>
</evidence>
<accession>A0A803PGZ5</accession>
<dbReference type="AlphaFoldDB" id="A0A803PGZ5"/>
<dbReference type="SUPFAM" id="SSF52266">
    <property type="entry name" value="SGNH hydrolase"/>
    <property type="match status" value="1"/>
</dbReference>
<keyword evidence="3" id="KW-0378">Hydrolase</keyword>
<reference evidence="6" key="1">
    <citation type="submission" date="2018-11" db="EMBL/GenBank/DDBJ databases">
        <authorList>
            <person name="Grassa J C."/>
        </authorList>
    </citation>
    <scope>NUCLEOTIDE SEQUENCE [LARGE SCALE GENOMIC DNA]</scope>
</reference>
<dbReference type="EnsemblPlants" id="evm.model.04.297">
    <property type="protein sequence ID" value="cds.evm.model.04.297"/>
    <property type="gene ID" value="evm.TU.04.297"/>
</dbReference>
<keyword evidence="4" id="KW-0325">Glycoprotein</keyword>
<dbReference type="PANTHER" id="PTHR22835">
    <property type="entry name" value="ZINC FINGER FYVE DOMAIN CONTAINING PROTEIN"/>
    <property type="match status" value="1"/>
</dbReference>
<dbReference type="OMA" id="FFVINYP"/>
<sequence length="385" mass="43018">MAAAIGVVLLASLLYIYPSKACHFPAIYNFGDSNSDTGTVSAVFGRLPPPYGETFFGKPSGRYSDGRLIIDFIAEHLGLPSLNAYLDSIGSNFSHGSNFAASGSTLQAVNAKLYEAGFNPFSLNLQLLQFEQLKDRTEELHSEAKNSQITSNLPKPEEFSKSLYTLDSGQNDLHYGFMKLTMEQLNTSIPYIVYQFSLSIKKLYEKGARIIWIHNTGPIGCLPYFVITFPPKAEDTDQIGCIKSYNEVAQEFNKQLKEEVSKLRTQLSGAALYYVDIYSLKYSLINEAEKYGFLSPFKYCCKHYGDNGLQCWKTEMRNGTEYFGTSCSDPLKHISWDGIHYSEAANKWIANHILDGSYSDPPVPLSKACAKSFQLMVVFPMMSSL</sequence>
<evidence type="ECO:0000313" key="7">
    <source>
        <dbReference type="Proteomes" id="UP000596661"/>
    </source>
</evidence>
<evidence type="ECO:0000256" key="4">
    <source>
        <dbReference type="ARBA" id="ARBA00023180"/>
    </source>
</evidence>
<evidence type="ECO:0000256" key="1">
    <source>
        <dbReference type="ARBA" id="ARBA00008668"/>
    </source>
</evidence>
<evidence type="ECO:0000256" key="2">
    <source>
        <dbReference type="ARBA" id="ARBA00022729"/>
    </source>
</evidence>
<dbReference type="Proteomes" id="UP000596661">
    <property type="component" value="Chromosome 4"/>
</dbReference>
<keyword evidence="2 5" id="KW-0732">Signal</keyword>
<feature type="chain" id="PRO_5031018338" evidence="5">
    <location>
        <begin position="22"/>
        <end position="385"/>
    </location>
</feature>
<feature type="signal peptide" evidence="5">
    <location>
        <begin position="1"/>
        <end position="21"/>
    </location>
</feature>
<dbReference type="PANTHER" id="PTHR22835:SF514">
    <property type="entry name" value="GDSL-LIKE LIPASE_ACYLHYDROLASE SUPERFAMILY PROTEIN ISOFORM 1"/>
    <property type="match status" value="1"/>
</dbReference>
<dbReference type="Pfam" id="PF00657">
    <property type="entry name" value="Lipase_GDSL"/>
    <property type="match status" value="1"/>
</dbReference>
<keyword evidence="7" id="KW-1185">Reference proteome</keyword>
<dbReference type="InterPro" id="IPR001087">
    <property type="entry name" value="GDSL"/>
</dbReference>
<dbReference type="EMBL" id="UZAU01000358">
    <property type="status" value="NOT_ANNOTATED_CDS"/>
    <property type="molecule type" value="Genomic_DNA"/>
</dbReference>
<dbReference type="GO" id="GO:0016788">
    <property type="term" value="F:hydrolase activity, acting on ester bonds"/>
    <property type="evidence" value="ECO:0007669"/>
    <property type="project" value="InterPro"/>
</dbReference>
<dbReference type="InterPro" id="IPR036514">
    <property type="entry name" value="SGNH_hydro_sf"/>
</dbReference>
<reference evidence="6" key="2">
    <citation type="submission" date="2021-03" db="UniProtKB">
        <authorList>
            <consortium name="EnsemblPlants"/>
        </authorList>
    </citation>
    <scope>IDENTIFICATION</scope>
</reference>
<evidence type="ECO:0000256" key="5">
    <source>
        <dbReference type="SAM" id="SignalP"/>
    </source>
</evidence>
<evidence type="ECO:0000256" key="3">
    <source>
        <dbReference type="ARBA" id="ARBA00022801"/>
    </source>
</evidence>
<dbReference type="Gramene" id="evm.model.04.297">
    <property type="protein sequence ID" value="cds.evm.model.04.297"/>
    <property type="gene ID" value="evm.TU.04.297"/>
</dbReference>
<organism evidence="6 7">
    <name type="scientific">Cannabis sativa</name>
    <name type="common">Hemp</name>
    <name type="synonym">Marijuana</name>
    <dbReference type="NCBI Taxonomy" id="3483"/>
    <lineage>
        <taxon>Eukaryota</taxon>
        <taxon>Viridiplantae</taxon>
        <taxon>Streptophyta</taxon>
        <taxon>Embryophyta</taxon>
        <taxon>Tracheophyta</taxon>
        <taxon>Spermatophyta</taxon>
        <taxon>Magnoliopsida</taxon>
        <taxon>eudicotyledons</taxon>
        <taxon>Gunneridae</taxon>
        <taxon>Pentapetalae</taxon>
        <taxon>rosids</taxon>
        <taxon>fabids</taxon>
        <taxon>Rosales</taxon>
        <taxon>Cannabaceae</taxon>
        <taxon>Cannabis</taxon>
    </lineage>
</organism>